<evidence type="ECO:0000256" key="2">
    <source>
        <dbReference type="ARBA" id="ARBA00023002"/>
    </source>
</evidence>
<dbReference type="GO" id="GO:0016491">
    <property type="term" value="F:oxidoreductase activity"/>
    <property type="evidence" value="ECO:0007669"/>
    <property type="project" value="UniProtKB-KW"/>
</dbReference>
<reference evidence="3 4" key="1">
    <citation type="submission" date="2018-03" db="EMBL/GenBank/DDBJ databases">
        <title>Bacteriophage NCPPB3778 and a type I-E CRISPR drive the evolution of the US Biological Select Agent, Rathayibacter toxicus.</title>
        <authorList>
            <person name="Davis E.W.II."/>
            <person name="Tabima J.F."/>
            <person name="Weisberg A.J."/>
            <person name="Dantas Lopes L."/>
            <person name="Wiseman M.S."/>
            <person name="Wiseman M.S."/>
            <person name="Pupko T."/>
            <person name="Belcher M.S."/>
            <person name="Sechler A.J."/>
            <person name="Tancos M.A."/>
            <person name="Schroeder B.K."/>
            <person name="Murray T.D."/>
            <person name="Luster D.G."/>
            <person name="Schneider W.L."/>
            <person name="Rogers E."/>
            <person name="Andreote F.D."/>
            <person name="Grunwald N.J."/>
            <person name="Putnam M.L."/>
            <person name="Chang J.H."/>
        </authorList>
    </citation>
    <scope>NUCLEOTIDE SEQUENCE [LARGE SCALE GENOMIC DNA]</scope>
    <source>
        <strain evidence="3 4">DSM 15933</strain>
    </source>
</reference>
<evidence type="ECO:0000313" key="4">
    <source>
        <dbReference type="Proteomes" id="UP000241085"/>
    </source>
</evidence>
<protein>
    <submittedName>
        <fullName evidence="3">Short-chain dehydrogenase</fullName>
    </submittedName>
</protein>
<dbReference type="SUPFAM" id="SSF51735">
    <property type="entry name" value="NAD(P)-binding Rossmann-fold domains"/>
    <property type="match status" value="1"/>
</dbReference>
<dbReference type="Gene3D" id="3.40.50.720">
    <property type="entry name" value="NAD(P)-binding Rossmann-like Domain"/>
    <property type="match status" value="1"/>
</dbReference>
<dbReference type="AlphaFoldDB" id="A0A2T4UZ98"/>
<dbReference type="InterPro" id="IPR020904">
    <property type="entry name" value="Sc_DH/Rdtase_CS"/>
</dbReference>
<dbReference type="PRINTS" id="PR00081">
    <property type="entry name" value="GDHRDH"/>
</dbReference>
<dbReference type="InterPro" id="IPR002347">
    <property type="entry name" value="SDR_fam"/>
</dbReference>
<keyword evidence="2" id="KW-0560">Oxidoreductase</keyword>
<evidence type="ECO:0000256" key="1">
    <source>
        <dbReference type="ARBA" id="ARBA00006484"/>
    </source>
</evidence>
<dbReference type="PANTHER" id="PTHR43157">
    <property type="entry name" value="PHOSPHATIDYLINOSITOL-GLYCAN BIOSYNTHESIS CLASS F PROTEIN-RELATED"/>
    <property type="match status" value="1"/>
</dbReference>
<dbReference type="PANTHER" id="PTHR43157:SF73">
    <property type="entry name" value="WW DOMAIN-CONTAINING OXIDOREDUCTASE-LIKE PROTEIN"/>
    <property type="match status" value="1"/>
</dbReference>
<comment type="caution">
    <text evidence="3">The sequence shown here is derived from an EMBL/GenBank/DDBJ whole genome shotgun (WGS) entry which is preliminary data.</text>
</comment>
<organism evidence="3 4">
    <name type="scientific">Rathayibacter caricis DSM 15933</name>
    <dbReference type="NCBI Taxonomy" id="1328867"/>
    <lineage>
        <taxon>Bacteria</taxon>
        <taxon>Bacillati</taxon>
        <taxon>Actinomycetota</taxon>
        <taxon>Actinomycetes</taxon>
        <taxon>Micrococcales</taxon>
        <taxon>Microbacteriaceae</taxon>
        <taxon>Rathayibacter</taxon>
    </lineage>
</organism>
<gene>
    <name evidence="3" type="ORF">C1I63_17030</name>
</gene>
<accession>A0A2T4UZ98</accession>
<keyword evidence="4" id="KW-1185">Reference proteome</keyword>
<sequence length="282" mass="29510">MKGRVVVLTGASSGIGKVAAGELAEAGATVAVVGRNPERTRSVAENVGGVPFVADFDRLDDVRALAASLLERFDGIDVLANNAGGLVSERGTTADGHERTIQSNHLAPFLLTRLLLPRLIETGASRPGARVVSTASVANRFGRLSLEDLDRRKGPWLGGWSAYGTSKLATILFIRELAERLLPTAVDAYSFHPGFVATGFGADSRVMKAMQTLTSGSYGITAEAGAVPLITLCSEPDVGAASGTYFDGLKPHGGVAKQARDRVLGTDLWDLSSRLVGLPPTL</sequence>
<dbReference type="InterPro" id="IPR036291">
    <property type="entry name" value="NAD(P)-bd_dom_sf"/>
</dbReference>
<dbReference type="Pfam" id="PF00106">
    <property type="entry name" value="adh_short"/>
    <property type="match status" value="1"/>
</dbReference>
<dbReference type="PROSITE" id="PS00061">
    <property type="entry name" value="ADH_SHORT"/>
    <property type="match status" value="1"/>
</dbReference>
<name>A0A2T4UZ98_9MICO</name>
<comment type="similarity">
    <text evidence="1">Belongs to the short-chain dehydrogenases/reductases (SDR) family.</text>
</comment>
<evidence type="ECO:0000313" key="3">
    <source>
        <dbReference type="EMBL" id="PTL74859.1"/>
    </source>
</evidence>
<proteinExistence type="inferred from homology"/>
<dbReference type="Proteomes" id="UP000241085">
    <property type="component" value="Unassembled WGS sequence"/>
</dbReference>
<dbReference type="EMBL" id="PZPL01000001">
    <property type="protein sequence ID" value="PTL74859.1"/>
    <property type="molecule type" value="Genomic_DNA"/>
</dbReference>